<dbReference type="EMBL" id="BMVB01000019">
    <property type="protein sequence ID" value="GHC64652.1"/>
    <property type="molecule type" value="Genomic_DNA"/>
</dbReference>
<accession>A0A918TVJ7</accession>
<dbReference type="Proteomes" id="UP000646244">
    <property type="component" value="Unassembled WGS sequence"/>
</dbReference>
<reference evidence="1" key="2">
    <citation type="submission" date="2020-09" db="EMBL/GenBank/DDBJ databases">
        <authorList>
            <person name="Sun Q."/>
            <person name="Ohkuma M."/>
        </authorList>
    </citation>
    <scope>NUCLEOTIDE SEQUENCE</scope>
    <source>
        <strain evidence="1">JCM 4633</strain>
    </source>
</reference>
<proteinExistence type="predicted"/>
<evidence type="ECO:0000313" key="2">
    <source>
        <dbReference type="Proteomes" id="UP000646244"/>
    </source>
</evidence>
<protein>
    <submittedName>
        <fullName evidence="1">Uncharacterized protein</fullName>
    </submittedName>
</protein>
<sequence>MAGSVVLCVWGLCPGVARQAAELLLVLLLDDVEEEDVDEDEGVEEDEDVEDVDFAAGLLLDDAPRLSFR</sequence>
<name>A0A918TVJ7_STRCJ</name>
<organism evidence="1 2">
    <name type="scientific">Streptomyces cinnamoneus</name>
    <name type="common">Streptoverticillium cinnamoneum</name>
    <dbReference type="NCBI Taxonomy" id="53446"/>
    <lineage>
        <taxon>Bacteria</taxon>
        <taxon>Bacillati</taxon>
        <taxon>Actinomycetota</taxon>
        <taxon>Actinomycetes</taxon>
        <taxon>Kitasatosporales</taxon>
        <taxon>Streptomycetaceae</taxon>
        <taxon>Streptomyces</taxon>
        <taxon>Streptomyces cinnamoneus group</taxon>
    </lineage>
</organism>
<dbReference type="AlphaFoldDB" id="A0A918TVJ7"/>
<reference evidence="1" key="1">
    <citation type="journal article" date="2014" name="Int. J. Syst. Evol. Microbiol.">
        <title>Complete genome sequence of Corynebacterium casei LMG S-19264T (=DSM 44701T), isolated from a smear-ripened cheese.</title>
        <authorList>
            <consortium name="US DOE Joint Genome Institute (JGI-PGF)"/>
            <person name="Walter F."/>
            <person name="Albersmeier A."/>
            <person name="Kalinowski J."/>
            <person name="Ruckert C."/>
        </authorList>
    </citation>
    <scope>NUCLEOTIDE SEQUENCE</scope>
    <source>
        <strain evidence="1">JCM 4633</strain>
    </source>
</reference>
<gene>
    <name evidence="1" type="ORF">GCM10010507_47580</name>
</gene>
<evidence type="ECO:0000313" key="1">
    <source>
        <dbReference type="EMBL" id="GHC64652.1"/>
    </source>
</evidence>
<comment type="caution">
    <text evidence="1">The sequence shown here is derived from an EMBL/GenBank/DDBJ whole genome shotgun (WGS) entry which is preliminary data.</text>
</comment>